<dbReference type="OrthoDB" id="9829482at2"/>
<feature type="signal peptide" evidence="1">
    <location>
        <begin position="1"/>
        <end position="29"/>
    </location>
</feature>
<dbReference type="AlphaFoldDB" id="A0A1N6D0C5"/>
<accession>A0A1N6D0C5</accession>
<reference evidence="3" key="1">
    <citation type="submission" date="2016-11" db="EMBL/GenBank/DDBJ databases">
        <authorList>
            <person name="Varghese N."/>
            <person name="Submissions S."/>
        </authorList>
    </citation>
    <scope>NUCLEOTIDE SEQUENCE [LARGE SCALE GENOMIC DNA]</scope>
    <source>
        <strain evidence="3">DSM 22363</strain>
    </source>
</reference>
<evidence type="ECO:0000313" key="3">
    <source>
        <dbReference type="Proteomes" id="UP000185192"/>
    </source>
</evidence>
<sequence length="119" mass="13535">MTGMMKTLSAATLLIAPMMASFWSAPVQASGTTPQYRDYCEAKYRKGALKGVKPRWSYGYNSRTKRMECREADSMGFNTSVKGRTFWINLNDLCHFTTGRADFHWHGEGRVACGRNDHR</sequence>
<dbReference type="RefSeq" id="WP_074204284.1">
    <property type="nucleotide sequence ID" value="NZ_FSQW01000001.1"/>
</dbReference>
<dbReference type="STRING" id="1123272.SAMN02745824_1362"/>
<evidence type="ECO:0000256" key="1">
    <source>
        <dbReference type="SAM" id="SignalP"/>
    </source>
</evidence>
<keyword evidence="3" id="KW-1185">Reference proteome</keyword>
<dbReference type="Proteomes" id="UP000185192">
    <property type="component" value="Unassembled WGS sequence"/>
</dbReference>
<protein>
    <submittedName>
        <fullName evidence="2">Uncharacterized protein</fullName>
    </submittedName>
</protein>
<dbReference type="EMBL" id="FSQW01000001">
    <property type="protein sequence ID" value="SIN64225.1"/>
    <property type="molecule type" value="Genomic_DNA"/>
</dbReference>
<keyword evidence="1" id="KW-0732">Signal</keyword>
<gene>
    <name evidence="2" type="ORF">SAMN02745824_1362</name>
</gene>
<name>A0A1N6D0C5_9SPHN</name>
<organism evidence="2 3">
    <name type="scientific">Parasphingorhabdus marina DSM 22363</name>
    <dbReference type="NCBI Taxonomy" id="1123272"/>
    <lineage>
        <taxon>Bacteria</taxon>
        <taxon>Pseudomonadati</taxon>
        <taxon>Pseudomonadota</taxon>
        <taxon>Alphaproteobacteria</taxon>
        <taxon>Sphingomonadales</taxon>
        <taxon>Sphingomonadaceae</taxon>
        <taxon>Parasphingorhabdus</taxon>
    </lineage>
</organism>
<evidence type="ECO:0000313" key="2">
    <source>
        <dbReference type="EMBL" id="SIN64225.1"/>
    </source>
</evidence>
<proteinExistence type="predicted"/>
<feature type="chain" id="PRO_5012794333" evidence="1">
    <location>
        <begin position="30"/>
        <end position="119"/>
    </location>
</feature>